<feature type="compositionally biased region" description="Basic and acidic residues" evidence="1">
    <location>
        <begin position="118"/>
        <end position="128"/>
    </location>
</feature>
<feature type="compositionally biased region" description="Polar residues" evidence="1">
    <location>
        <begin position="14"/>
        <end position="23"/>
    </location>
</feature>
<protein>
    <submittedName>
        <fullName evidence="2">Uncharacterized protein</fullName>
    </submittedName>
</protein>
<keyword evidence="3" id="KW-1185">Reference proteome</keyword>
<dbReference type="EMBL" id="MU155525">
    <property type="protein sequence ID" value="KAF9472530.1"/>
    <property type="molecule type" value="Genomic_DNA"/>
</dbReference>
<proteinExistence type="predicted"/>
<evidence type="ECO:0000313" key="3">
    <source>
        <dbReference type="Proteomes" id="UP000807469"/>
    </source>
</evidence>
<evidence type="ECO:0000313" key="2">
    <source>
        <dbReference type="EMBL" id="KAF9472530.1"/>
    </source>
</evidence>
<gene>
    <name evidence="2" type="ORF">BDN70DRAFT_900478</name>
</gene>
<accession>A0A9P5YPW7</accession>
<feature type="region of interest" description="Disordered" evidence="1">
    <location>
        <begin position="89"/>
        <end position="159"/>
    </location>
</feature>
<organism evidence="2 3">
    <name type="scientific">Pholiota conissans</name>
    <dbReference type="NCBI Taxonomy" id="109636"/>
    <lineage>
        <taxon>Eukaryota</taxon>
        <taxon>Fungi</taxon>
        <taxon>Dikarya</taxon>
        <taxon>Basidiomycota</taxon>
        <taxon>Agaricomycotina</taxon>
        <taxon>Agaricomycetes</taxon>
        <taxon>Agaricomycetidae</taxon>
        <taxon>Agaricales</taxon>
        <taxon>Agaricineae</taxon>
        <taxon>Strophariaceae</taxon>
        <taxon>Pholiota</taxon>
    </lineage>
</organism>
<name>A0A9P5YPW7_9AGAR</name>
<dbReference type="Proteomes" id="UP000807469">
    <property type="component" value="Unassembled WGS sequence"/>
</dbReference>
<dbReference type="AlphaFoldDB" id="A0A9P5YPW7"/>
<feature type="region of interest" description="Disordered" evidence="1">
    <location>
        <begin position="1"/>
        <end position="50"/>
    </location>
</feature>
<evidence type="ECO:0000256" key="1">
    <source>
        <dbReference type="SAM" id="MobiDB-lite"/>
    </source>
</evidence>
<feature type="compositionally biased region" description="Polar residues" evidence="1">
    <location>
        <begin position="41"/>
        <end position="50"/>
    </location>
</feature>
<sequence>MCSSPPLRDVADASDNQHNTPSLPTKDVGLASQHHNPLPPTSTRRPLHTVTTSDADGWRLCGGRCGCETGYRWWVEEWWIARAAEERAARQRGRKGGRYAAGVCEGEEGTGSGCGRGQSRDARKRERGSLPGGTEYGRRGEARADERGAHSARAAVPHL</sequence>
<comment type="caution">
    <text evidence="2">The sequence shown here is derived from an EMBL/GenBank/DDBJ whole genome shotgun (WGS) entry which is preliminary data.</text>
</comment>
<feature type="compositionally biased region" description="Basic and acidic residues" evidence="1">
    <location>
        <begin position="136"/>
        <end position="149"/>
    </location>
</feature>
<reference evidence="2" key="1">
    <citation type="submission" date="2020-11" db="EMBL/GenBank/DDBJ databases">
        <authorList>
            <consortium name="DOE Joint Genome Institute"/>
            <person name="Ahrendt S."/>
            <person name="Riley R."/>
            <person name="Andreopoulos W."/>
            <person name="Labutti K."/>
            <person name="Pangilinan J."/>
            <person name="Ruiz-Duenas F.J."/>
            <person name="Barrasa J.M."/>
            <person name="Sanchez-Garcia M."/>
            <person name="Camarero S."/>
            <person name="Miyauchi S."/>
            <person name="Serrano A."/>
            <person name="Linde D."/>
            <person name="Babiker R."/>
            <person name="Drula E."/>
            <person name="Ayuso-Fernandez I."/>
            <person name="Pacheco R."/>
            <person name="Padilla G."/>
            <person name="Ferreira P."/>
            <person name="Barriuso J."/>
            <person name="Kellner H."/>
            <person name="Castanera R."/>
            <person name="Alfaro M."/>
            <person name="Ramirez L."/>
            <person name="Pisabarro A.G."/>
            <person name="Kuo A."/>
            <person name="Tritt A."/>
            <person name="Lipzen A."/>
            <person name="He G."/>
            <person name="Yan M."/>
            <person name="Ng V."/>
            <person name="Cullen D."/>
            <person name="Martin F."/>
            <person name="Rosso M.-N."/>
            <person name="Henrissat B."/>
            <person name="Hibbett D."/>
            <person name="Martinez A.T."/>
            <person name="Grigoriev I.V."/>
        </authorList>
    </citation>
    <scope>NUCLEOTIDE SEQUENCE</scope>
    <source>
        <strain evidence="2">CIRM-BRFM 674</strain>
    </source>
</reference>